<dbReference type="GO" id="GO:0047325">
    <property type="term" value="F:inositol-3,4,5,6-tetrakisphosphate 1-kinase activity"/>
    <property type="evidence" value="ECO:0007669"/>
    <property type="project" value="UniProtKB-EC"/>
</dbReference>
<comment type="catalytic activity">
    <reaction evidence="12">
        <text>1D-myo-inositol 3,4,6-trisphosphate + ATP = 1D-myo-inositol 1,3,4,6-tetrakisphosphate + ADP + H(+)</text>
        <dbReference type="Rhea" id="RHEA:70287"/>
        <dbReference type="ChEBI" id="CHEBI:15378"/>
        <dbReference type="ChEBI" id="CHEBI:30616"/>
        <dbReference type="ChEBI" id="CHEBI:57660"/>
        <dbReference type="ChEBI" id="CHEBI:189099"/>
        <dbReference type="ChEBI" id="CHEBI:456216"/>
    </reaction>
    <physiologicalReaction direction="left-to-right" evidence="12">
        <dbReference type="Rhea" id="RHEA:70288"/>
    </physiologicalReaction>
</comment>
<feature type="binding site" evidence="14">
    <location>
        <position position="77"/>
    </location>
    <ligand>
        <name>1D-myo-inositol 1,3,4-trisphosphate</name>
        <dbReference type="ChEBI" id="CHEBI:58414"/>
    </ligand>
</feature>
<dbReference type="EC" id="2.7.1.134" evidence="13"/>
<proteinExistence type="inferred from homology"/>
<keyword evidence="19" id="KW-1185">Reference proteome</keyword>
<comment type="subunit">
    <text evidence="2 13">Monomer.</text>
</comment>
<comment type="catalytic activity">
    <reaction evidence="10">
        <text>1D-myo-inositol 1,3,4-trisphosphate + ATP = 1D-myo-inositol 1,3,4,5-tetrakisphosphate + ADP + H(+)</text>
        <dbReference type="Rhea" id="RHEA:13253"/>
        <dbReference type="ChEBI" id="CHEBI:15378"/>
        <dbReference type="ChEBI" id="CHEBI:30616"/>
        <dbReference type="ChEBI" id="CHEBI:57895"/>
        <dbReference type="ChEBI" id="CHEBI:58414"/>
        <dbReference type="ChEBI" id="CHEBI:456216"/>
        <dbReference type="EC" id="2.7.1.159"/>
    </reaction>
    <physiologicalReaction direction="left-to-right" evidence="10">
        <dbReference type="Rhea" id="RHEA:13254"/>
    </physiologicalReaction>
</comment>
<evidence type="ECO:0000256" key="7">
    <source>
        <dbReference type="ARBA" id="ARBA00022840"/>
    </source>
</evidence>
<evidence type="ECO:0000256" key="5">
    <source>
        <dbReference type="ARBA" id="ARBA00022741"/>
    </source>
</evidence>
<comment type="catalytic activity">
    <reaction evidence="11">
        <text>1D-myo-inositol 1,3,4-trisphosphate + ATP = 1D-myo-inositol 1,3,4,6-tetrakisphosphate + ADP + H(+)</text>
        <dbReference type="Rhea" id="RHEA:20940"/>
        <dbReference type="ChEBI" id="CHEBI:15378"/>
        <dbReference type="ChEBI" id="CHEBI:30616"/>
        <dbReference type="ChEBI" id="CHEBI:57660"/>
        <dbReference type="ChEBI" id="CHEBI:58414"/>
        <dbReference type="ChEBI" id="CHEBI:456216"/>
        <dbReference type="EC" id="2.7.1.159"/>
    </reaction>
    <physiologicalReaction direction="left-to-right" evidence="11">
        <dbReference type="Rhea" id="RHEA:20941"/>
    </physiologicalReaction>
</comment>
<feature type="binding site" evidence="14">
    <location>
        <position position="186"/>
    </location>
    <ligand>
        <name>1D-myo-inositol 1,3,4-trisphosphate</name>
        <dbReference type="ChEBI" id="CHEBI:58414"/>
    </ligand>
</feature>
<name>A0A6P6W4F7_COFAR</name>
<dbReference type="Gene3D" id="3.30.1490.220">
    <property type="match status" value="1"/>
</dbReference>
<feature type="binding site" evidence="14">
    <location>
        <position position="222"/>
    </location>
    <ligand>
        <name>1D-myo-inositol 1,3,4-trisphosphate</name>
        <dbReference type="ChEBI" id="CHEBI:58414"/>
    </ligand>
</feature>
<comment type="function">
    <text evidence="13">Kinase that can phosphorylate various inositol polyphosphate such as Ins(3,4,5,6)P4 or Ins(1,3,4)P3.</text>
</comment>
<dbReference type="Gene3D" id="3.40.50.11370">
    <property type="match status" value="1"/>
</dbReference>
<dbReference type="FunFam" id="3.30.1490.220:FF:000002">
    <property type="entry name" value="Inositol-tetrakisphosphate 1-kinase"/>
    <property type="match status" value="1"/>
</dbReference>
<comment type="cofactor">
    <cofactor evidence="13 15">
        <name>Mg(2+)</name>
        <dbReference type="ChEBI" id="CHEBI:18420"/>
    </cofactor>
    <text evidence="13 15">Binds 2 magnesium ions per subunit.</text>
</comment>
<evidence type="ECO:0000259" key="18">
    <source>
        <dbReference type="Pfam" id="PF17927"/>
    </source>
</evidence>
<dbReference type="AlphaFoldDB" id="A0A6P6W4F7"/>
<evidence type="ECO:0000259" key="17">
    <source>
        <dbReference type="Pfam" id="PF05770"/>
    </source>
</evidence>
<feature type="binding site" evidence="14">
    <location>
        <begin position="211"/>
        <end position="222"/>
    </location>
    <ligand>
        <name>ATP</name>
        <dbReference type="ChEBI" id="CHEBI:30616"/>
    </ligand>
</feature>
<dbReference type="RefSeq" id="XP_027109830.1">
    <property type="nucleotide sequence ID" value="XM_027254029.2"/>
</dbReference>
<keyword evidence="5 13" id="KW-0547">Nucleotide-binding</keyword>
<evidence type="ECO:0000256" key="6">
    <source>
        <dbReference type="ARBA" id="ARBA00022777"/>
    </source>
</evidence>
<dbReference type="SUPFAM" id="SSF56059">
    <property type="entry name" value="Glutathione synthetase ATP-binding domain-like"/>
    <property type="match status" value="1"/>
</dbReference>
<dbReference type="Gene3D" id="3.30.470.20">
    <property type="entry name" value="ATP-grasp fold, B domain"/>
    <property type="match status" value="1"/>
</dbReference>
<dbReference type="Pfam" id="PF05770">
    <property type="entry name" value="Ins134_P3_kin"/>
    <property type="match status" value="1"/>
</dbReference>
<keyword evidence="4 13" id="KW-0479">Metal-binding</keyword>
<dbReference type="InterPro" id="IPR008656">
    <property type="entry name" value="Inositol_tetrakis-P_1-kinase"/>
</dbReference>
<reference evidence="20" key="2">
    <citation type="submission" date="2025-08" db="UniProtKB">
        <authorList>
            <consortium name="RefSeq"/>
        </authorList>
    </citation>
    <scope>IDENTIFICATION</scope>
    <source>
        <tissue evidence="20">Leaves</tissue>
    </source>
</reference>
<protein>
    <recommendedName>
        <fullName evidence="13">Inositol-tetrakisphosphate 1-kinase</fullName>
        <ecNumber evidence="13">2.7.1.134</ecNumber>
    </recommendedName>
</protein>
<dbReference type="InterPro" id="IPR040464">
    <property type="entry name" value="InsP(3)kin_ATP-grasp"/>
</dbReference>
<evidence type="ECO:0000256" key="9">
    <source>
        <dbReference type="ARBA" id="ARBA00033645"/>
    </source>
</evidence>
<feature type="binding site" evidence="15">
    <location>
        <position position="335"/>
    </location>
    <ligand>
        <name>Mg(2+)</name>
        <dbReference type="ChEBI" id="CHEBI:18420"/>
        <label>2</label>
    </ligand>
</feature>
<evidence type="ECO:0000313" key="19">
    <source>
        <dbReference type="Proteomes" id="UP001652660"/>
    </source>
</evidence>
<feature type="domain" description="Inositol-tetrakisphosphate 1-kinase N-terminal" evidence="18">
    <location>
        <begin position="27"/>
        <end position="106"/>
    </location>
</feature>
<evidence type="ECO:0000256" key="3">
    <source>
        <dbReference type="ARBA" id="ARBA00022679"/>
    </source>
</evidence>
<evidence type="ECO:0000256" key="10">
    <source>
        <dbReference type="ARBA" id="ARBA00051312"/>
    </source>
</evidence>
<dbReference type="GO" id="GO:0005524">
    <property type="term" value="F:ATP binding"/>
    <property type="evidence" value="ECO:0007669"/>
    <property type="project" value="UniProtKB-KW"/>
</dbReference>
<dbReference type="PANTHER" id="PTHR14217">
    <property type="entry name" value="INOSITOL-TETRAKISPHOSPHATE 1-KINASE"/>
    <property type="match status" value="1"/>
</dbReference>
<feature type="binding site" evidence="15">
    <location>
        <position position="320"/>
    </location>
    <ligand>
        <name>Mg(2+)</name>
        <dbReference type="ChEBI" id="CHEBI:18420"/>
        <label>1</label>
    </ligand>
</feature>
<sequence length="366" mass="40685">MDCRPSPTAAAGAEEAGGEAPPPTTYRIGYALSPKKVESFIQPSLLNLAKQRHIHLLPIDLHKPLSHQGPFDCLLHKLSGPDWTQQLRHFSSLHPDVPIIDPPDAVLRLHDRLSMLQVVRDLHLPEPIDESDSSSSSSSSSSCSFGIPHQVLVPDSQHLREQGLPSPLEFPVIAKPLLADGTASSHQMSLVFNHQGLKQLEEEEEAPFVLQEFVNHGGVVFKVYVVGDYVQCVKRRSLPDILMDDDKPLGGLGASHHNLLTFSQISNLAAAAAPSSSSFKNNDEQQLQEEEAAQMPPVSFLTRLAKALRNALDLHLFNFDVIRDGRFGNRYLVIDINYFPGYAKMPSYETVLTDFFLDLLRRKQRQ</sequence>
<feature type="binding site" evidence="14">
    <location>
        <position position="112"/>
    </location>
    <ligand>
        <name>ATP</name>
        <dbReference type="ChEBI" id="CHEBI:30616"/>
    </ligand>
</feature>
<feature type="region of interest" description="Disordered" evidence="16">
    <location>
        <begin position="1"/>
        <end position="22"/>
    </location>
</feature>
<dbReference type="Proteomes" id="UP001652660">
    <property type="component" value="Chromosome 2e"/>
</dbReference>
<dbReference type="OrthoDB" id="25308at2759"/>
<evidence type="ECO:0000256" key="4">
    <source>
        <dbReference type="ARBA" id="ARBA00022723"/>
    </source>
</evidence>
<dbReference type="GO" id="GO:0005737">
    <property type="term" value="C:cytoplasm"/>
    <property type="evidence" value="ECO:0007669"/>
    <property type="project" value="TreeGrafter"/>
</dbReference>
<dbReference type="GO" id="GO:0052726">
    <property type="term" value="F:inositol-1,3,4-trisphosphate 5-kinase activity"/>
    <property type="evidence" value="ECO:0007669"/>
    <property type="project" value="InterPro"/>
</dbReference>
<dbReference type="PIRSF" id="PIRSF038186">
    <property type="entry name" value="ITPK"/>
    <property type="match status" value="1"/>
</dbReference>
<feature type="binding site" evidence="14">
    <location>
        <position position="337"/>
    </location>
    <ligand>
        <name>1D-myo-inositol 1,3,4-trisphosphate</name>
        <dbReference type="ChEBI" id="CHEBI:58414"/>
    </ligand>
</feature>
<reference evidence="19" key="1">
    <citation type="journal article" date="2025" name="Foods">
        <title>Unveiling the Microbial Signatures of Arabica Coffee Cherries: Insights into Ripeness Specific Diversity, Functional Traits, and Implications for Quality and Safety.</title>
        <authorList>
            <consortium name="RefSeq"/>
            <person name="Tenea G.N."/>
            <person name="Cifuentes V."/>
            <person name="Reyes P."/>
            <person name="Cevallos-Vallejos M."/>
        </authorList>
    </citation>
    <scope>NUCLEOTIDE SEQUENCE [LARGE SCALE GENOMIC DNA]</scope>
</reference>
<evidence type="ECO:0000256" key="2">
    <source>
        <dbReference type="ARBA" id="ARBA00011245"/>
    </source>
</evidence>
<evidence type="ECO:0000256" key="8">
    <source>
        <dbReference type="ARBA" id="ARBA00022842"/>
    </source>
</evidence>
<evidence type="ECO:0000256" key="12">
    <source>
        <dbReference type="ARBA" id="ARBA00051721"/>
    </source>
</evidence>
<feature type="binding site" evidence="14">
    <location>
        <position position="341"/>
    </location>
    <ligand>
        <name>1D-myo-inositol 1,3,4-trisphosphate</name>
        <dbReference type="ChEBI" id="CHEBI:58414"/>
    </ligand>
</feature>
<evidence type="ECO:0000313" key="20">
    <source>
        <dbReference type="RefSeq" id="XP_027109830.1"/>
    </source>
</evidence>
<comment type="similarity">
    <text evidence="1 13">Belongs to the ITPK1 family.</text>
</comment>
<feature type="binding site" evidence="14">
    <location>
        <position position="237"/>
    </location>
    <ligand>
        <name>ATP</name>
        <dbReference type="ChEBI" id="CHEBI:30616"/>
    </ligand>
</feature>
<dbReference type="GO" id="GO:0052835">
    <property type="term" value="F:inositol-3,4,6-trisphosphate 1-kinase activity"/>
    <property type="evidence" value="ECO:0007669"/>
    <property type="project" value="UniProtKB-ARBA"/>
</dbReference>
<keyword evidence="6 13" id="KW-0418">Kinase</keyword>
<evidence type="ECO:0000256" key="13">
    <source>
        <dbReference type="PIRNR" id="PIRNR038186"/>
    </source>
</evidence>
<evidence type="ECO:0000256" key="16">
    <source>
        <dbReference type="SAM" id="MobiDB-lite"/>
    </source>
</evidence>
<feature type="domain" description="Inositol 1,3,4-trisphosphate 5/6-kinase ATP-grasp" evidence="17">
    <location>
        <begin position="142"/>
        <end position="358"/>
    </location>
</feature>
<dbReference type="PANTHER" id="PTHR14217:SF20">
    <property type="entry name" value="INOSITOL-TETRAKISPHOSPHATE 1-KINASE"/>
    <property type="match status" value="1"/>
</dbReference>
<organism evidence="19 20">
    <name type="scientific">Coffea arabica</name>
    <name type="common">Arabian coffee</name>
    <dbReference type="NCBI Taxonomy" id="13443"/>
    <lineage>
        <taxon>Eukaryota</taxon>
        <taxon>Viridiplantae</taxon>
        <taxon>Streptophyta</taxon>
        <taxon>Embryophyta</taxon>
        <taxon>Tracheophyta</taxon>
        <taxon>Spermatophyta</taxon>
        <taxon>Magnoliopsida</taxon>
        <taxon>eudicotyledons</taxon>
        <taxon>Gunneridae</taxon>
        <taxon>Pentapetalae</taxon>
        <taxon>asterids</taxon>
        <taxon>lamiids</taxon>
        <taxon>Gentianales</taxon>
        <taxon>Rubiaceae</taxon>
        <taxon>Ixoroideae</taxon>
        <taxon>Gardenieae complex</taxon>
        <taxon>Bertiereae - Coffeeae clade</taxon>
        <taxon>Coffeeae</taxon>
        <taxon>Coffea</taxon>
    </lineage>
</organism>
<feature type="binding site" evidence="14">
    <location>
        <position position="36"/>
    </location>
    <ligand>
        <name>1D-myo-inositol 1,3,4-trisphosphate</name>
        <dbReference type="ChEBI" id="CHEBI:58414"/>
    </ligand>
</feature>
<feature type="binding site" evidence="15">
    <location>
        <position position="335"/>
    </location>
    <ligand>
        <name>Mg(2+)</name>
        <dbReference type="ChEBI" id="CHEBI:18420"/>
        <label>1</label>
    </ligand>
</feature>
<dbReference type="InterPro" id="IPR041429">
    <property type="entry name" value="ITPK1_N"/>
</dbReference>
<dbReference type="GeneID" id="113729790"/>
<dbReference type="GO" id="GO:0032957">
    <property type="term" value="P:inositol trisphosphate metabolic process"/>
    <property type="evidence" value="ECO:0007669"/>
    <property type="project" value="InterPro"/>
</dbReference>
<keyword evidence="8 13" id="KW-0460">Magnesium</keyword>
<dbReference type="GO" id="GO:0000287">
    <property type="term" value="F:magnesium ion binding"/>
    <property type="evidence" value="ECO:0007669"/>
    <property type="project" value="InterPro"/>
</dbReference>
<evidence type="ECO:0000256" key="14">
    <source>
        <dbReference type="PIRSR" id="PIRSR038186-1"/>
    </source>
</evidence>
<dbReference type="Pfam" id="PF17927">
    <property type="entry name" value="Ins134_P3_kin_N"/>
    <property type="match status" value="1"/>
</dbReference>
<accession>A0A6P6W4F7</accession>
<feature type="binding site" evidence="15">
    <location>
        <position position="337"/>
    </location>
    <ligand>
        <name>Mg(2+)</name>
        <dbReference type="ChEBI" id="CHEBI:18420"/>
        <label>2</label>
    </ligand>
</feature>
<feature type="binding site" evidence="14">
    <location>
        <position position="175"/>
    </location>
    <ligand>
        <name>ATP</name>
        <dbReference type="ChEBI" id="CHEBI:30616"/>
    </ligand>
</feature>
<evidence type="ECO:0000256" key="1">
    <source>
        <dbReference type="ARBA" id="ARBA00009601"/>
    </source>
</evidence>
<evidence type="ECO:0000256" key="11">
    <source>
        <dbReference type="ARBA" id="ARBA00051366"/>
    </source>
</evidence>
<dbReference type="GO" id="GO:0052725">
    <property type="term" value="F:inositol-1,3,4-trisphosphate 6-kinase activity"/>
    <property type="evidence" value="ECO:0007669"/>
    <property type="project" value="InterPro"/>
</dbReference>
<comment type="catalytic activity">
    <reaction evidence="9">
        <text>1D-myo-inositol 3,4,5,6-tetrakisphosphate + ATP = 1D-myo-inositol 1,3,4,5,6-pentakisphosphate + ADP + H(+)</text>
        <dbReference type="Rhea" id="RHEA:12452"/>
        <dbReference type="ChEBI" id="CHEBI:15378"/>
        <dbReference type="ChEBI" id="CHEBI:30616"/>
        <dbReference type="ChEBI" id="CHEBI:57539"/>
        <dbReference type="ChEBI" id="CHEBI:57733"/>
        <dbReference type="ChEBI" id="CHEBI:456216"/>
        <dbReference type="EC" id="2.7.1.134"/>
    </reaction>
    <physiologicalReaction direction="left-to-right" evidence="9">
        <dbReference type="Rhea" id="RHEA:12453"/>
    </physiologicalReaction>
    <physiologicalReaction direction="right-to-left" evidence="9">
        <dbReference type="Rhea" id="RHEA:12454"/>
    </physiologicalReaction>
</comment>
<keyword evidence="7 13" id="KW-0067">ATP-binding</keyword>
<keyword evidence="3 13" id="KW-0808">Transferase</keyword>
<evidence type="ECO:0000256" key="15">
    <source>
        <dbReference type="PIRSR" id="PIRSR038186-2"/>
    </source>
</evidence>
<gene>
    <name evidence="20" type="primary">LOC113729790</name>
</gene>